<dbReference type="InterPro" id="IPR014985">
    <property type="entry name" value="WbqC"/>
</dbReference>
<name>A0A6M8MVM6_9PSED</name>
<keyword evidence="2" id="KW-1185">Reference proteome</keyword>
<dbReference type="EMBL" id="CP053746">
    <property type="protein sequence ID" value="QKF53851.1"/>
    <property type="molecule type" value="Genomic_DNA"/>
</dbReference>
<evidence type="ECO:0000313" key="2">
    <source>
        <dbReference type="Proteomes" id="UP000501989"/>
    </source>
</evidence>
<dbReference type="Pfam" id="PF08889">
    <property type="entry name" value="WbqC"/>
    <property type="match status" value="1"/>
</dbReference>
<dbReference type="KEGG" id="pgg:FX982_04845"/>
<reference evidence="2" key="1">
    <citation type="submission" date="2019-12" db="EMBL/GenBank/DDBJ databases">
        <title>Endophytic bacteria associated with Panax ginseng seedlings.</title>
        <authorList>
            <person name="Park J.M."/>
            <person name="Shin R."/>
            <person name="Jo S.H."/>
        </authorList>
    </citation>
    <scope>NUCLEOTIDE SEQUENCE [LARGE SCALE GENOMIC DNA]</scope>
    <source>
        <strain evidence="2">PgKB30</strain>
    </source>
</reference>
<dbReference type="Proteomes" id="UP000501989">
    <property type="component" value="Chromosome"/>
</dbReference>
<protein>
    <recommendedName>
        <fullName evidence="3">WbqC-like protein</fullName>
    </recommendedName>
</protein>
<organism evidence="1 2">
    <name type="scientific">Pseudomonas graminis</name>
    <dbReference type="NCBI Taxonomy" id="158627"/>
    <lineage>
        <taxon>Bacteria</taxon>
        <taxon>Pseudomonadati</taxon>
        <taxon>Pseudomonadota</taxon>
        <taxon>Gammaproteobacteria</taxon>
        <taxon>Pseudomonadales</taxon>
        <taxon>Pseudomonadaceae</taxon>
        <taxon>Pseudomonas</taxon>
    </lineage>
</organism>
<evidence type="ECO:0000313" key="1">
    <source>
        <dbReference type="EMBL" id="QKF53851.1"/>
    </source>
</evidence>
<sequence length="260" mass="29129">MQPVLIAPTRSPAGLDQRSNDHALLDQGRVALMQPYFLPYLGYFQLIAASDCFVLYDNVQFIKNGWIERNRYLLEGEPKWFGLPLAKGSHSQLINQRQISPHFDIDAIMSRLAFAYRKAPHAERTLTWLEALLKLPAHNIAEFNELALRSCCSLLRIHTPIVRASEWSPASQSRGQDRVIEVISAIGGTRYLNPFAGGALYDSAAFAAAGYGLDLLKPDLEPYLQLNQPFVPALSVLDAFMFNDLETLSAWVKRGEIVRG</sequence>
<evidence type="ECO:0008006" key="3">
    <source>
        <dbReference type="Google" id="ProtNLM"/>
    </source>
</evidence>
<gene>
    <name evidence="1" type="ORF">FX982_04845</name>
</gene>
<dbReference type="AlphaFoldDB" id="A0A6M8MVM6"/>
<proteinExistence type="predicted"/>
<accession>A0A6M8MVM6</accession>